<evidence type="ECO:0000256" key="1">
    <source>
        <dbReference type="SAM" id="MobiDB-lite"/>
    </source>
</evidence>
<feature type="region of interest" description="Disordered" evidence="1">
    <location>
        <begin position="18"/>
        <end position="38"/>
    </location>
</feature>
<sequence>MRPICDLLDGRRLLVSQRNHHRFGHSRPVEPAPGRPYL</sequence>
<evidence type="ECO:0000313" key="2">
    <source>
        <dbReference type="EMBL" id="EUA20715.1"/>
    </source>
</evidence>
<organism evidence="2 3">
    <name type="scientific">Mycobacterium kansasii 662</name>
    <dbReference type="NCBI Taxonomy" id="1299326"/>
    <lineage>
        <taxon>Bacteria</taxon>
        <taxon>Bacillati</taxon>
        <taxon>Actinomycetota</taxon>
        <taxon>Actinomycetes</taxon>
        <taxon>Mycobacteriales</taxon>
        <taxon>Mycobacteriaceae</taxon>
        <taxon>Mycobacterium</taxon>
    </lineage>
</organism>
<protein>
    <submittedName>
        <fullName evidence="2">Uncharacterized protein</fullName>
    </submittedName>
</protein>
<comment type="caution">
    <text evidence="2">The sequence shown here is derived from an EMBL/GenBank/DDBJ whole genome shotgun (WGS) entry which is preliminary data.</text>
</comment>
<reference evidence="2 3" key="1">
    <citation type="submission" date="2013-12" db="EMBL/GenBank/DDBJ databases">
        <authorList>
            <person name="Brown-Elliot B."/>
            <person name="Wallace R."/>
            <person name="Lenaerts A."/>
            <person name="Ordway D."/>
            <person name="DeGroote M.A."/>
            <person name="Parker T."/>
            <person name="Sizemore C."/>
            <person name="Tallon L.J."/>
            <person name="Sadzewicz L.K."/>
            <person name="Sengamalay N."/>
            <person name="Fraser C.M."/>
            <person name="Hine E."/>
            <person name="Shefchek K.A."/>
            <person name="Das S.P."/>
            <person name="Tettelin H."/>
        </authorList>
    </citation>
    <scope>NUCLEOTIDE SEQUENCE [LARGE SCALE GENOMIC DNA]</scope>
    <source>
        <strain evidence="2 3">662</strain>
    </source>
</reference>
<accession>X7ZPX9</accession>
<evidence type="ECO:0000313" key="3">
    <source>
        <dbReference type="Proteomes" id="UP000020561"/>
    </source>
</evidence>
<gene>
    <name evidence="2" type="ORF">I545_0372</name>
</gene>
<proteinExistence type="predicted"/>
<dbReference type="Proteomes" id="UP000020561">
    <property type="component" value="Unassembled WGS sequence"/>
</dbReference>
<dbReference type="EMBL" id="JAOA01000001">
    <property type="protein sequence ID" value="EUA20715.1"/>
    <property type="molecule type" value="Genomic_DNA"/>
</dbReference>
<dbReference type="AlphaFoldDB" id="X7ZPX9"/>
<name>X7ZPX9_MYCKA</name>